<keyword evidence="2" id="KW-1185">Reference proteome</keyword>
<dbReference type="EMBL" id="LXQA011326478">
    <property type="protein sequence ID" value="MCI93338.1"/>
    <property type="molecule type" value="Genomic_DNA"/>
</dbReference>
<organism evidence="1 2">
    <name type="scientific">Trifolium medium</name>
    <dbReference type="NCBI Taxonomy" id="97028"/>
    <lineage>
        <taxon>Eukaryota</taxon>
        <taxon>Viridiplantae</taxon>
        <taxon>Streptophyta</taxon>
        <taxon>Embryophyta</taxon>
        <taxon>Tracheophyta</taxon>
        <taxon>Spermatophyta</taxon>
        <taxon>Magnoliopsida</taxon>
        <taxon>eudicotyledons</taxon>
        <taxon>Gunneridae</taxon>
        <taxon>Pentapetalae</taxon>
        <taxon>rosids</taxon>
        <taxon>fabids</taxon>
        <taxon>Fabales</taxon>
        <taxon>Fabaceae</taxon>
        <taxon>Papilionoideae</taxon>
        <taxon>50 kb inversion clade</taxon>
        <taxon>NPAAA clade</taxon>
        <taxon>Hologalegina</taxon>
        <taxon>IRL clade</taxon>
        <taxon>Trifolieae</taxon>
        <taxon>Trifolium</taxon>
    </lineage>
</organism>
<accession>A0A392VY80</accession>
<evidence type="ECO:0000313" key="1">
    <source>
        <dbReference type="EMBL" id="MCI93338.1"/>
    </source>
</evidence>
<dbReference type="Proteomes" id="UP000265520">
    <property type="component" value="Unassembled WGS sequence"/>
</dbReference>
<dbReference type="AlphaFoldDB" id="A0A392VY80"/>
<protein>
    <submittedName>
        <fullName evidence="1">Uncharacterized protein</fullName>
    </submittedName>
</protein>
<sequence length="34" mass="3719">MLLGVAAYCETQMVVGYGDILKRLEVVTTYLLVG</sequence>
<name>A0A392VY80_9FABA</name>
<comment type="caution">
    <text evidence="1">The sequence shown here is derived from an EMBL/GenBank/DDBJ whole genome shotgun (WGS) entry which is preliminary data.</text>
</comment>
<feature type="non-terminal residue" evidence="1">
    <location>
        <position position="34"/>
    </location>
</feature>
<evidence type="ECO:0000313" key="2">
    <source>
        <dbReference type="Proteomes" id="UP000265520"/>
    </source>
</evidence>
<reference evidence="1 2" key="1">
    <citation type="journal article" date="2018" name="Front. Plant Sci.">
        <title>Red Clover (Trifolium pratense) and Zigzag Clover (T. medium) - A Picture of Genomic Similarities and Differences.</title>
        <authorList>
            <person name="Dluhosova J."/>
            <person name="Istvanek J."/>
            <person name="Nedelnik J."/>
            <person name="Repkova J."/>
        </authorList>
    </citation>
    <scope>NUCLEOTIDE SEQUENCE [LARGE SCALE GENOMIC DNA]</scope>
    <source>
        <strain evidence="2">cv. 10/8</strain>
        <tissue evidence="1">Leaf</tissue>
    </source>
</reference>
<proteinExistence type="predicted"/>